<reference evidence="1 2" key="1">
    <citation type="submission" date="2017-06" db="EMBL/GenBank/DDBJ databases">
        <title>Sequencing and comparative analysis of myxobacterial genomes.</title>
        <authorList>
            <person name="Rupp O."/>
            <person name="Goesmann A."/>
            <person name="Sogaard-Andersen L."/>
        </authorList>
    </citation>
    <scope>NUCLEOTIDE SEQUENCE [LARGE SCALE GENOMIC DNA]</scope>
    <source>
        <strain evidence="1 2">DSM 52655</strain>
    </source>
</reference>
<evidence type="ECO:0000313" key="1">
    <source>
        <dbReference type="EMBL" id="ATB39531.1"/>
    </source>
</evidence>
<name>A0A250J7X6_9BACT</name>
<accession>A0A250J7X6</accession>
<sequence length="242" mass="27359">MIEHMNGLLLEDRWAPVTSEMGFLETDAEHAARAFAAWHAGLLAPRGITVEVRPVSGPLEQALSTLLPITTPEVQRQLFMPTRSPWTAYIENGWGGTDAASAMSYMAQTLGCRGLRVVAVPNTIRKDKGRFGAVMLTMYGLHRTEWLNYVRVVSASNDGGHWVFDQSGEPFPFEKVEQYQARRVKDRFTFDMLKEYLRHLGLSPFEEDFYLPEGTPAWLVERKGPVLPSHAEFTLAQAREEF</sequence>
<dbReference type="AlphaFoldDB" id="A0A250J7X6"/>
<evidence type="ECO:0000313" key="2">
    <source>
        <dbReference type="Proteomes" id="UP000217257"/>
    </source>
</evidence>
<dbReference type="KEGG" id="cfus:CYFUS_004975"/>
<dbReference type="EMBL" id="CP022098">
    <property type="protein sequence ID" value="ATB39531.1"/>
    <property type="molecule type" value="Genomic_DNA"/>
</dbReference>
<dbReference type="Proteomes" id="UP000217257">
    <property type="component" value="Chromosome"/>
</dbReference>
<organism evidence="1 2">
    <name type="scientific">Cystobacter fuscus</name>
    <dbReference type="NCBI Taxonomy" id="43"/>
    <lineage>
        <taxon>Bacteria</taxon>
        <taxon>Pseudomonadati</taxon>
        <taxon>Myxococcota</taxon>
        <taxon>Myxococcia</taxon>
        <taxon>Myxococcales</taxon>
        <taxon>Cystobacterineae</taxon>
        <taxon>Archangiaceae</taxon>
        <taxon>Cystobacter</taxon>
    </lineage>
</organism>
<proteinExistence type="predicted"/>
<gene>
    <name evidence="1" type="ORF">CYFUS_004975</name>
</gene>
<protein>
    <submittedName>
        <fullName evidence="1">Uncharacterized protein</fullName>
    </submittedName>
</protein>